<evidence type="ECO:0000256" key="5">
    <source>
        <dbReference type="ARBA" id="ARBA00023136"/>
    </source>
</evidence>
<dbReference type="PANTHER" id="PTHR12703:SF4">
    <property type="entry name" value="TRANSMEMBRANE PROTEIN 33"/>
    <property type="match status" value="1"/>
</dbReference>
<dbReference type="InterPro" id="IPR005344">
    <property type="entry name" value="TMEM33/Pom33"/>
</dbReference>
<dbReference type="Pfam" id="PF03661">
    <property type="entry name" value="TMEM33_Pom33"/>
    <property type="match status" value="1"/>
</dbReference>
<dbReference type="GO" id="GO:0071786">
    <property type="term" value="P:endoplasmic reticulum tubular network organization"/>
    <property type="evidence" value="ECO:0007669"/>
    <property type="project" value="TreeGrafter"/>
</dbReference>
<dbReference type="GO" id="GO:0005783">
    <property type="term" value="C:endoplasmic reticulum"/>
    <property type="evidence" value="ECO:0007669"/>
    <property type="project" value="TreeGrafter"/>
</dbReference>
<keyword evidence="3 6" id="KW-0812">Transmembrane</keyword>
<dbReference type="EMBL" id="KN837111">
    <property type="protein sequence ID" value="KIJ45740.1"/>
    <property type="molecule type" value="Genomic_DNA"/>
</dbReference>
<accession>A0A0C9W2A2</accession>
<dbReference type="AlphaFoldDB" id="A0A0C9W2A2"/>
<feature type="non-terminal residue" evidence="7">
    <location>
        <position position="248"/>
    </location>
</feature>
<dbReference type="PANTHER" id="PTHR12703">
    <property type="entry name" value="TRANSMEMBRANE PROTEIN 33"/>
    <property type="match status" value="1"/>
</dbReference>
<feature type="transmembrane region" description="Helical" evidence="6">
    <location>
        <begin position="74"/>
        <end position="97"/>
    </location>
</feature>
<keyword evidence="5 6" id="KW-0472">Membrane</keyword>
<gene>
    <name evidence="7" type="ORF">M422DRAFT_166656</name>
</gene>
<evidence type="ECO:0000313" key="8">
    <source>
        <dbReference type="Proteomes" id="UP000054279"/>
    </source>
</evidence>
<reference evidence="7 8" key="1">
    <citation type="submission" date="2014-06" db="EMBL/GenBank/DDBJ databases">
        <title>Evolutionary Origins and Diversification of the Mycorrhizal Mutualists.</title>
        <authorList>
            <consortium name="DOE Joint Genome Institute"/>
            <consortium name="Mycorrhizal Genomics Consortium"/>
            <person name="Kohler A."/>
            <person name="Kuo A."/>
            <person name="Nagy L.G."/>
            <person name="Floudas D."/>
            <person name="Copeland A."/>
            <person name="Barry K.W."/>
            <person name="Cichocki N."/>
            <person name="Veneault-Fourrey C."/>
            <person name="LaButti K."/>
            <person name="Lindquist E.A."/>
            <person name="Lipzen A."/>
            <person name="Lundell T."/>
            <person name="Morin E."/>
            <person name="Murat C."/>
            <person name="Riley R."/>
            <person name="Ohm R."/>
            <person name="Sun H."/>
            <person name="Tunlid A."/>
            <person name="Henrissat B."/>
            <person name="Grigoriev I.V."/>
            <person name="Hibbett D.S."/>
            <person name="Martin F."/>
        </authorList>
    </citation>
    <scope>NUCLEOTIDE SEQUENCE [LARGE SCALE GENOMIC DNA]</scope>
    <source>
        <strain evidence="7 8">SS14</strain>
    </source>
</reference>
<comment type="subcellular location">
    <subcellularLocation>
        <location evidence="1">Membrane</location>
        <topology evidence="1">Multi-pass membrane protein</topology>
    </subcellularLocation>
</comment>
<dbReference type="HOGENOM" id="CLU_065417_0_0_1"/>
<evidence type="ECO:0000256" key="3">
    <source>
        <dbReference type="ARBA" id="ARBA00022692"/>
    </source>
</evidence>
<protein>
    <recommendedName>
        <fullName evidence="9">Endoplasmic reticulum protein</fullName>
    </recommendedName>
</protein>
<evidence type="ECO:0000313" key="7">
    <source>
        <dbReference type="EMBL" id="KIJ45740.1"/>
    </source>
</evidence>
<dbReference type="InterPro" id="IPR051645">
    <property type="entry name" value="PER33/POM33_regulator"/>
</dbReference>
<dbReference type="GO" id="GO:0061024">
    <property type="term" value="P:membrane organization"/>
    <property type="evidence" value="ECO:0007669"/>
    <property type="project" value="TreeGrafter"/>
</dbReference>
<feature type="transmembrane region" description="Helical" evidence="6">
    <location>
        <begin position="37"/>
        <end position="54"/>
    </location>
</feature>
<organism evidence="7 8">
    <name type="scientific">Sphaerobolus stellatus (strain SS14)</name>
    <dbReference type="NCBI Taxonomy" id="990650"/>
    <lineage>
        <taxon>Eukaryota</taxon>
        <taxon>Fungi</taxon>
        <taxon>Dikarya</taxon>
        <taxon>Basidiomycota</taxon>
        <taxon>Agaricomycotina</taxon>
        <taxon>Agaricomycetes</taxon>
        <taxon>Phallomycetidae</taxon>
        <taxon>Geastrales</taxon>
        <taxon>Sphaerobolaceae</taxon>
        <taxon>Sphaerobolus</taxon>
    </lineage>
</organism>
<dbReference type="Proteomes" id="UP000054279">
    <property type="component" value="Unassembled WGS sequence"/>
</dbReference>
<sequence>HYLWASGHFILLFFSLRYLFAYATFKSAAYTGSYKTAFFGALVSYAIVCFKALGIPSPSSAFISRALMDENVQYFILAIYWWFSKPVPIAILPYTVFSLFHTLTFVRTTILPKVYPQPAAAAGSQGPPPQSQIGKFIQTWVKSNYDSAMRITAIAEFVILFRVVLGALTLQNSFLTPIVYAHFLRQRYYHSTFTKEALGKVKSLLDKYARHPSLPPVVGQVWGHVKNAIGVWAGSTLAPQQPTGPAAS</sequence>
<evidence type="ECO:0000256" key="1">
    <source>
        <dbReference type="ARBA" id="ARBA00004141"/>
    </source>
</evidence>
<feature type="transmembrane region" description="Helical" evidence="6">
    <location>
        <begin position="6"/>
        <end position="25"/>
    </location>
</feature>
<dbReference type="GO" id="GO:0016020">
    <property type="term" value="C:membrane"/>
    <property type="evidence" value="ECO:0007669"/>
    <property type="project" value="UniProtKB-SubCell"/>
</dbReference>
<evidence type="ECO:0000256" key="2">
    <source>
        <dbReference type="ARBA" id="ARBA00007322"/>
    </source>
</evidence>
<evidence type="ECO:0000256" key="4">
    <source>
        <dbReference type="ARBA" id="ARBA00022989"/>
    </source>
</evidence>
<keyword evidence="8" id="KW-1185">Reference proteome</keyword>
<evidence type="ECO:0008006" key="9">
    <source>
        <dbReference type="Google" id="ProtNLM"/>
    </source>
</evidence>
<proteinExistence type="inferred from homology"/>
<evidence type="ECO:0000256" key="6">
    <source>
        <dbReference type="SAM" id="Phobius"/>
    </source>
</evidence>
<dbReference type="OrthoDB" id="5581259at2759"/>
<keyword evidence="4 6" id="KW-1133">Transmembrane helix</keyword>
<name>A0A0C9W2A2_SPHS4</name>
<comment type="similarity">
    <text evidence="2">Belongs to the PER33/POM33 family.</text>
</comment>